<evidence type="ECO:0000256" key="1">
    <source>
        <dbReference type="ARBA" id="ARBA00022679"/>
    </source>
</evidence>
<feature type="domain" description="PTS EIIA type-4" evidence="2">
    <location>
        <begin position="35"/>
        <end position="167"/>
    </location>
</feature>
<keyword evidence="1" id="KW-0808">Transferase</keyword>
<comment type="caution">
    <text evidence="3">The sequence shown here is derived from an EMBL/GenBank/DDBJ whole genome shotgun (WGS) entry which is preliminary data.</text>
</comment>
<proteinExistence type="predicted"/>
<dbReference type="InterPro" id="IPR039643">
    <property type="entry name" value="DhaM"/>
</dbReference>
<dbReference type="PROSITE" id="PS51096">
    <property type="entry name" value="PTS_EIIA_TYPE_4"/>
    <property type="match status" value="1"/>
</dbReference>
<dbReference type="PANTHER" id="PTHR38594:SF1">
    <property type="entry name" value="PEP-DEPENDENT DIHYDROXYACETONE KINASE, PHOSPHORYL DONOR SUBUNIT DHAM"/>
    <property type="match status" value="1"/>
</dbReference>
<dbReference type="Gene3D" id="3.40.50.510">
    <property type="entry name" value="Phosphotransferase system, mannose-type IIA component"/>
    <property type="match status" value="1"/>
</dbReference>
<accession>A0ABW1FVD8</accession>
<dbReference type="SUPFAM" id="SSF53062">
    <property type="entry name" value="PTS system fructose IIA component-like"/>
    <property type="match status" value="1"/>
</dbReference>
<dbReference type="Proteomes" id="UP001596174">
    <property type="component" value="Unassembled WGS sequence"/>
</dbReference>
<dbReference type="InterPro" id="IPR004701">
    <property type="entry name" value="PTS_EIIA_man-typ"/>
</dbReference>
<dbReference type="InterPro" id="IPR036662">
    <property type="entry name" value="PTS_EIIA_man-typ_sf"/>
</dbReference>
<protein>
    <submittedName>
        <fullName evidence="3">PTS fructose transporter subunit IIA</fullName>
    </submittedName>
</protein>
<dbReference type="PANTHER" id="PTHR38594">
    <property type="entry name" value="PEP-DEPENDENT DIHYDROXYACETONE KINASE, PHOSPHORYL DONOR SUBUNIT DHAM"/>
    <property type="match status" value="1"/>
</dbReference>
<sequence>MSDQAEIVPLHAVPDTEPGDLPAPLRLLPLPTHDRVGVLLVAHSRAVAEAVAVMAVGLLGGEDPAPVGAVGGPREGVPGVRATAVVAGARRVDQGVGVAVLCDLGSSVRIVRELLDRAEELGLPFPLRVCDAPLVEGAVAAVATATAGGDLAAVVEAAEDAYRVRKL</sequence>
<dbReference type="Pfam" id="PF03610">
    <property type="entry name" value="EIIA-man"/>
    <property type="match status" value="1"/>
</dbReference>
<organism evidence="3 4">
    <name type="scientific">Streptacidiphilus monticola</name>
    <dbReference type="NCBI Taxonomy" id="2161674"/>
    <lineage>
        <taxon>Bacteria</taxon>
        <taxon>Bacillati</taxon>
        <taxon>Actinomycetota</taxon>
        <taxon>Actinomycetes</taxon>
        <taxon>Kitasatosporales</taxon>
        <taxon>Streptomycetaceae</taxon>
        <taxon>Streptacidiphilus</taxon>
    </lineage>
</organism>
<gene>
    <name evidence="3" type="ORF">ACFP3V_01615</name>
</gene>
<reference evidence="4" key="1">
    <citation type="journal article" date="2019" name="Int. J. Syst. Evol. Microbiol.">
        <title>The Global Catalogue of Microorganisms (GCM) 10K type strain sequencing project: providing services to taxonomists for standard genome sequencing and annotation.</title>
        <authorList>
            <consortium name="The Broad Institute Genomics Platform"/>
            <consortium name="The Broad Institute Genome Sequencing Center for Infectious Disease"/>
            <person name="Wu L."/>
            <person name="Ma J."/>
        </authorList>
    </citation>
    <scope>NUCLEOTIDE SEQUENCE [LARGE SCALE GENOMIC DNA]</scope>
    <source>
        <strain evidence="4">JCM 4816</strain>
    </source>
</reference>
<evidence type="ECO:0000313" key="4">
    <source>
        <dbReference type="Proteomes" id="UP001596174"/>
    </source>
</evidence>
<evidence type="ECO:0000313" key="3">
    <source>
        <dbReference type="EMBL" id="MFC5905918.1"/>
    </source>
</evidence>
<name>A0ABW1FVD8_9ACTN</name>
<dbReference type="RefSeq" id="WP_380578817.1">
    <property type="nucleotide sequence ID" value="NZ_JBHSQJ010000006.1"/>
</dbReference>
<dbReference type="EMBL" id="JBHSQJ010000006">
    <property type="protein sequence ID" value="MFC5905918.1"/>
    <property type="molecule type" value="Genomic_DNA"/>
</dbReference>
<evidence type="ECO:0000259" key="2">
    <source>
        <dbReference type="PROSITE" id="PS51096"/>
    </source>
</evidence>
<keyword evidence="4" id="KW-1185">Reference proteome</keyword>